<name>A0A7V9ABY5_9BACT</name>
<sequence>MGERYTHPRIIQKMLQQRLREAVERTQQLMELWKGGQVAPELVQTVVEAGLELREVLVHEGGHLPEDIREEAIKFLGCIEEVIRCGEEWLKNSGGPQLAETAWRERLGKAYGLTSTLPNMPR</sequence>
<accession>A0A7V9ABY5</accession>
<proteinExistence type="predicted"/>
<evidence type="ECO:0000313" key="1">
    <source>
        <dbReference type="EMBL" id="MBA2226563.1"/>
    </source>
</evidence>
<dbReference type="Proteomes" id="UP000542342">
    <property type="component" value="Unassembled WGS sequence"/>
</dbReference>
<dbReference type="EMBL" id="JACEFB010000006">
    <property type="protein sequence ID" value="MBA2226563.1"/>
    <property type="molecule type" value="Genomic_DNA"/>
</dbReference>
<dbReference type="AlphaFoldDB" id="A0A7V9ABY5"/>
<reference evidence="1 2" key="1">
    <citation type="submission" date="2020-07" db="EMBL/GenBank/DDBJ databases">
        <title>Thermogemmata thermophila gen. nov., sp. nov., a novel moderate thermophilic planctomycete from a Kamchatka hot spring.</title>
        <authorList>
            <person name="Elcheninov A.G."/>
            <person name="Podosokorskaya O.A."/>
            <person name="Kovaleva O.L."/>
            <person name="Novikov A."/>
            <person name="Bonch-Osmolovskaya E.A."/>
            <person name="Toshchakov S.V."/>
            <person name="Kublanov I.V."/>
        </authorList>
    </citation>
    <scope>NUCLEOTIDE SEQUENCE [LARGE SCALE GENOMIC DNA]</scope>
    <source>
        <strain evidence="1 2">2918</strain>
    </source>
</reference>
<comment type="caution">
    <text evidence="1">The sequence shown here is derived from an EMBL/GenBank/DDBJ whole genome shotgun (WGS) entry which is preliminary data.</text>
</comment>
<organism evidence="1 2">
    <name type="scientific">Thermogemmata fonticola</name>
    <dbReference type="NCBI Taxonomy" id="2755323"/>
    <lineage>
        <taxon>Bacteria</taxon>
        <taxon>Pseudomonadati</taxon>
        <taxon>Planctomycetota</taxon>
        <taxon>Planctomycetia</taxon>
        <taxon>Gemmatales</taxon>
        <taxon>Gemmataceae</taxon>
        <taxon>Thermogemmata</taxon>
    </lineage>
</organism>
<keyword evidence="2" id="KW-1185">Reference proteome</keyword>
<protein>
    <submittedName>
        <fullName evidence="1">Uncharacterized protein</fullName>
    </submittedName>
</protein>
<gene>
    <name evidence="1" type="ORF">H0921_10365</name>
</gene>
<evidence type="ECO:0000313" key="2">
    <source>
        <dbReference type="Proteomes" id="UP000542342"/>
    </source>
</evidence>
<dbReference type="RefSeq" id="WP_194537994.1">
    <property type="nucleotide sequence ID" value="NZ_JACEFB010000006.1"/>
</dbReference>